<accession>A0A1T4P6X9</accession>
<evidence type="ECO:0000313" key="3">
    <source>
        <dbReference type="Proteomes" id="UP000190065"/>
    </source>
</evidence>
<protein>
    <submittedName>
        <fullName evidence="2">Colanic acid/amylovoran biosynthesis protein</fullName>
    </submittedName>
</protein>
<feature type="domain" description="Polysaccharide pyruvyl transferase" evidence="1">
    <location>
        <begin position="89"/>
        <end position="338"/>
    </location>
</feature>
<evidence type="ECO:0000313" key="2">
    <source>
        <dbReference type="EMBL" id="SJZ87192.1"/>
    </source>
</evidence>
<name>A0A1T4P6X9_9BACT</name>
<dbReference type="PANTHER" id="PTHR36836:SF1">
    <property type="entry name" value="COLANIC ACID BIOSYNTHESIS PROTEIN WCAK"/>
    <property type="match status" value="1"/>
</dbReference>
<dbReference type="RefSeq" id="WP_078805627.1">
    <property type="nucleotide sequence ID" value="NZ_FUXK01000013.1"/>
</dbReference>
<dbReference type="EMBL" id="FUXK01000013">
    <property type="protein sequence ID" value="SJZ87192.1"/>
    <property type="molecule type" value="Genomic_DNA"/>
</dbReference>
<dbReference type="PANTHER" id="PTHR36836">
    <property type="entry name" value="COLANIC ACID BIOSYNTHESIS PROTEIN WCAK"/>
    <property type="match status" value="1"/>
</dbReference>
<dbReference type="Proteomes" id="UP000190065">
    <property type="component" value="Unassembled WGS sequence"/>
</dbReference>
<proteinExistence type="predicted"/>
<dbReference type="Pfam" id="PF04230">
    <property type="entry name" value="PS_pyruv_trans"/>
    <property type="match status" value="1"/>
</dbReference>
<gene>
    <name evidence="2" type="ORF">SAMN02745202_01316</name>
</gene>
<dbReference type="InterPro" id="IPR007345">
    <property type="entry name" value="Polysacch_pyruvyl_Trfase"/>
</dbReference>
<dbReference type="STRING" id="28136.SAMN02745202_01316"/>
<sequence>MNILIVNQPLRNRGDESAHRALVRSILQVLPNAHIRVLYYCEEVDAVTQFIVQNERVEYIIEFAPQQHQLLAFDFLRKGLEHSLYWSHPYVYRYLKHYRWADAVVCAPGGICMGGFMNTWHEEQLLIAIKLEKPIFYYGRSVGPFWDEPKEKRIFKQQAKRILKYASYVSLRDATSIKIAQDLGIEGVIETTDTAFLDYPQVDIPNEILSGIGNKNYVVFVPNSLIWHYYYRDRATKKEVIAYWSAVAKVIAKHYPMHKIVMLPQLSLQGISMDDKYLFQDIREHCLKLDIFVTDDIYSSDIQQQIIRGADAVFGARYHSIVFAINNNVPFISLSYEHKMSGLLEEIDLCDEMIDITQLFSSEEENIRVLKQLEERIPLIHQNPNGQKLAKNKARMAFNIFVEKIRCIL</sequence>
<dbReference type="AlphaFoldDB" id="A0A1T4P6X9"/>
<evidence type="ECO:0000259" key="1">
    <source>
        <dbReference type="Pfam" id="PF04230"/>
    </source>
</evidence>
<reference evidence="2 3" key="1">
    <citation type="submission" date="2017-02" db="EMBL/GenBank/DDBJ databases">
        <authorList>
            <person name="Peterson S.W."/>
        </authorList>
    </citation>
    <scope>NUCLEOTIDE SEQUENCE [LARGE SCALE GENOMIC DNA]</scope>
    <source>
        <strain evidence="2 3">ATCC 43324</strain>
    </source>
</reference>
<organism evidence="2 3">
    <name type="scientific">Segatella oulorum</name>
    <dbReference type="NCBI Taxonomy" id="28136"/>
    <lineage>
        <taxon>Bacteria</taxon>
        <taxon>Pseudomonadati</taxon>
        <taxon>Bacteroidota</taxon>
        <taxon>Bacteroidia</taxon>
        <taxon>Bacteroidales</taxon>
        <taxon>Prevotellaceae</taxon>
        <taxon>Segatella</taxon>
    </lineage>
</organism>